<evidence type="ECO:0000313" key="5">
    <source>
        <dbReference type="EMBL" id="EWC45606.1"/>
    </source>
</evidence>
<dbReference type="Pfam" id="PF01926">
    <property type="entry name" value="MMR_HSR1"/>
    <property type="match status" value="1"/>
</dbReference>
<dbReference type="OrthoDB" id="8954335at2759"/>
<keyword evidence="3" id="KW-0812">Transmembrane</keyword>
<dbReference type="GO" id="GO:0005525">
    <property type="term" value="F:GTP binding"/>
    <property type="evidence" value="ECO:0007669"/>
    <property type="project" value="InterPro"/>
</dbReference>
<keyword evidence="1" id="KW-0175">Coiled coil</keyword>
<keyword evidence="6" id="KW-1185">Reference proteome</keyword>
<feature type="region of interest" description="Disordered" evidence="2">
    <location>
        <begin position="1"/>
        <end position="106"/>
    </location>
</feature>
<proteinExistence type="predicted"/>
<feature type="compositionally biased region" description="Polar residues" evidence="2">
    <location>
        <begin position="84"/>
        <end position="93"/>
    </location>
</feature>
<feature type="transmembrane region" description="Helical" evidence="3">
    <location>
        <begin position="404"/>
        <end position="425"/>
    </location>
</feature>
<feature type="compositionally biased region" description="Basic and acidic residues" evidence="2">
    <location>
        <begin position="1"/>
        <end position="13"/>
    </location>
</feature>
<dbReference type="Proteomes" id="UP000024837">
    <property type="component" value="Unassembled WGS sequence"/>
</dbReference>
<dbReference type="InterPro" id="IPR006073">
    <property type="entry name" value="GTP-bd"/>
</dbReference>
<gene>
    <name evidence="5" type="ORF">DRE_05167</name>
</gene>
<feature type="compositionally biased region" description="Pro residues" evidence="2">
    <location>
        <begin position="28"/>
        <end position="37"/>
    </location>
</feature>
<feature type="domain" description="G" evidence="4">
    <location>
        <begin position="118"/>
        <end position="181"/>
    </location>
</feature>
<evidence type="ECO:0000313" key="6">
    <source>
        <dbReference type="Proteomes" id="UP000024837"/>
    </source>
</evidence>
<feature type="compositionally biased region" description="Acidic residues" evidence="2">
    <location>
        <begin position="96"/>
        <end position="106"/>
    </location>
</feature>
<feature type="coiled-coil region" evidence="1">
    <location>
        <begin position="326"/>
        <end position="379"/>
    </location>
</feature>
<dbReference type="EMBL" id="KI966425">
    <property type="protein sequence ID" value="EWC45606.1"/>
    <property type="molecule type" value="Genomic_DNA"/>
</dbReference>
<evidence type="ECO:0000256" key="1">
    <source>
        <dbReference type="SAM" id="Coils"/>
    </source>
</evidence>
<organism evidence="5 6">
    <name type="scientific">Drechslerella stenobrocha 248</name>
    <dbReference type="NCBI Taxonomy" id="1043628"/>
    <lineage>
        <taxon>Eukaryota</taxon>
        <taxon>Fungi</taxon>
        <taxon>Dikarya</taxon>
        <taxon>Ascomycota</taxon>
        <taxon>Pezizomycotina</taxon>
        <taxon>Orbiliomycetes</taxon>
        <taxon>Orbiliales</taxon>
        <taxon>Orbiliaceae</taxon>
        <taxon>Drechslerella</taxon>
    </lineage>
</organism>
<sequence>MARINKVDGDNAAKAHSVKLSSLAQDPSPTPPTPPTPATQQAPASTNPPLPDEPTNSVAQVDAIASQPEREPVSLDRHVDDPSESSADSSHTVCTDDADGEPAEGDFTEWGEEREVLIAVMGMTGAGKTTFISKATGKQDIGIGHDLKSSTREITIHSTKIDGITVHFIDTPGFCDSDVNISDAKVLELIAEYLNTAYNKDQKLNGIIYLHPISETRMKGPAVKNLSLFQKLVGDDNLKNVVFITSMWSECSDEVGAHREQQLHSDFWRFMLDCGAATERFQNTPESAHDLTRMLIKNAPVYVQLQKEMSKGDISLKETTAGMEIMEDIIKARAEHQKEMEETIEMIYSIQHGNNEKVIRTLRKHYDELVEKIEQTQRDERVMIERRHRKLEEDLRIVKTQRNAIATFLGGTIAYLLAIGLEAYLQRSNL</sequence>
<dbReference type="InterPro" id="IPR027417">
    <property type="entry name" value="P-loop_NTPase"/>
</dbReference>
<keyword evidence="3" id="KW-0472">Membrane</keyword>
<accession>W7HNI9</accession>
<keyword evidence="3" id="KW-1133">Transmembrane helix</keyword>
<evidence type="ECO:0000259" key="4">
    <source>
        <dbReference type="Pfam" id="PF01926"/>
    </source>
</evidence>
<name>W7HNI9_9PEZI</name>
<dbReference type="Gene3D" id="3.40.50.300">
    <property type="entry name" value="P-loop containing nucleotide triphosphate hydrolases"/>
    <property type="match status" value="1"/>
</dbReference>
<dbReference type="AlphaFoldDB" id="W7HNI9"/>
<dbReference type="CDD" id="cd00882">
    <property type="entry name" value="Ras_like_GTPase"/>
    <property type="match status" value="1"/>
</dbReference>
<dbReference type="SUPFAM" id="SSF52540">
    <property type="entry name" value="P-loop containing nucleoside triphosphate hydrolases"/>
    <property type="match status" value="1"/>
</dbReference>
<feature type="compositionally biased region" description="Basic and acidic residues" evidence="2">
    <location>
        <begin position="68"/>
        <end position="81"/>
    </location>
</feature>
<protein>
    <recommendedName>
        <fullName evidence="4">G domain-containing protein</fullName>
    </recommendedName>
</protein>
<evidence type="ECO:0000256" key="2">
    <source>
        <dbReference type="SAM" id="MobiDB-lite"/>
    </source>
</evidence>
<reference evidence="5 6" key="1">
    <citation type="submission" date="2013-05" db="EMBL/GenBank/DDBJ databases">
        <title>Drechslerella stenobrocha genome reveals carnivorous origination and mechanical trapping mechanism of predatory fungi.</title>
        <authorList>
            <person name="Liu X."/>
            <person name="Zhang W."/>
            <person name="Liu K."/>
        </authorList>
    </citation>
    <scope>NUCLEOTIDE SEQUENCE [LARGE SCALE GENOMIC DNA]</scope>
    <source>
        <strain evidence="5 6">248</strain>
    </source>
</reference>
<dbReference type="HOGENOM" id="CLU_018003_2_3_1"/>
<evidence type="ECO:0000256" key="3">
    <source>
        <dbReference type="SAM" id="Phobius"/>
    </source>
</evidence>